<evidence type="ECO:0000256" key="2">
    <source>
        <dbReference type="ARBA" id="ARBA00020148"/>
    </source>
</evidence>
<keyword evidence="6" id="KW-0378">Hydrolase</keyword>
<dbReference type="InterPro" id="IPR000073">
    <property type="entry name" value="AB_hydrolase_1"/>
</dbReference>
<dbReference type="InterPro" id="IPR029058">
    <property type="entry name" value="AB_hydrolase_fold"/>
</dbReference>
<dbReference type="Pfam" id="PF00561">
    <property type="entry name" value="Abhydrolase_1"/>
    <property type="match status" value="1"/>
</dbReference>
<evidence type="ECO:0000313" key="6">
    <source>
        <dbReference type="EMBL" id="KAA6353669.1"/>
    </source>
</evidence>
<feature type="domain" description="AB hydrolase-1" evidence="5">
    <location>
        <begin position="11"/>
        <end position="89"/>
    </location>
</feature>
<evidence type="ECO:0000313" key="7">
    <source>
        <dbReference type="Proteomes" id="UP000324800"/>
    </source>
</evidence>
<proteinExistence type="predicted"/>
<dbReference type="PANTHER" id="PTHR15913">
    <property type="entry name" value="ACID CLUSTER PROTEIN 33"/>
    <property type="match status" value="1"/>
</dbReference>
<dbReference type="InterPro" id="IPR026151">
    <property type="entry name" value="Maspardin"/>
</dbReference>
<organism evidence="6 7">
    <name type="scientific">Streblomastix strix</name>
    <dbReference type="NCBI Taxonomy" id="222440"/>
    <lineage>
        <taxon>Eukaryota</taxon>
        <taxon>Metamonada</taxon>
        <taxon>Preaxostyla</taxon>
        <taxon>Oxymonadida</taxon>
        <taxon>Streblomastigidae</taxon>
        <taxon>Streblomastix</taxon>
    </lineage>
</organism>
<feature type="non-terminal residue" evidence="6">
    <location>
        <position position="1"/>
    </location>
</feature>
<evidence type="ECO:0000256" key="4">
    <source>
        <dbReference type="SAM" id="MobiDB-lite"/>
    </source>
</evidence>
<dbReference type="Proteomes" id="UP000324800">
    <property type="component" value="Unassembled WGS sequence"/>
</dbReference>
<feature type="compositionally biased region" description="Polar residues" evidence="4">
    <location>
        <begin position="218"/>
        <end position="237"/>
    </location>
</feature>
<dbReference type="OrthoDB" id="10264550at2759"/>
<dbReference type="Gene3D" id="3.40.50.1820">
    <property type="entry name" value="alpha/beta hydrolase"/>
    <property type="match status" value="1"/>
</dbReference>
<comment type="subcellular location">
    <subcellularLocation>
        <location evidence="1">Cytoplasm</location>
    </subcellularLocation>
</comment>
<sequence length="257" mass="28930">VQSPQCTAHDEWIVSFKGLLDHLKLGKVHILGCGLGGFLALLFTRIHPKRVLSIILVNSYSINTALQQNIVKFEFSPTFVLRNFITADCQKQPAPEVNLAAVAFYNEQMVTLKQEDLYSQLLLMYVDAFIDRRKVNQENLTIIESNDFSSIPERLKGSCAQIFPQARQVILKLGGDFPFISVCDEVSMHIVVHMRRLDPSLLPAIKLSELQQQEKRFSTTNSSGNLKQGQMYDSSVNAVPDQASDEYTNQRSGDHIS</sequence>
<comment type="caution">
    <text evidence="6">The sequence shown here is derived from an EMBL/GenBank/DDBJ whole genome shotgun (WGS) entry which is preliminary data.</text>
</comment>
<feature type="region of interest" description="Disordered" evidence="4">
    <location>
        <begin position="216"/>
        <end position="257"/>
    </location>
</feature>
<dbReference type="GO" id="GO:0016787">
    <property type="term" value="F:hydrolase activity"/>
    <property type="evidence" value="ECO:0007669"/>
    <property type="project" value="UniProtKB-KW"/>
</dbReference>
<name>A0A5J4T5Q0_9EUKA</name>
<evidence type="ECO:0000256" key="1">
    <source>
        <dbReference type="ARBA" id="ARBA00004496"/>
    </source>
</evidence>
<accession>A0A5J4T5Q0</accession>
<feature type="non-terminal residue" evidence="6">
    <location>
        <position position="257"/>
    </location>
</feature>
<reference evidence="6 7" key="1">
    <citation type="submission" date="2019-03" db="EMBL/GenBank/DDBJ databases">
        <title>Single cell metagenomics reveals metabolic interactions within the superorganism composed of flagellate Streblomastix strix and complex community of Bacteroidetes bacteria on its surface.</title>
        <authorList>
            <person name="Treitli S.C."/>
            <person name="Kolisko M."/>
            <person name="Husnik F."/>
            <person name="Keeling P."/>
            <person name="Hampl V."/>
        </authorList>
    </citation>
    <scope>NUCLEOTIDE SEQUENCE [LARGE SCALE GENOMIC DNA]</scope>
    <source>
        <strain evidence="6">ST1C</strain>
    </source>
</reference>
<evidence type="ECO:0000259" key="5">
    <source>
        <dbReference type="Pfam" id="PF00561"/>
    </source>
</evidence>
<gene>
    <name evidence="6" type="ORF">EZS28_050804</name>
</gene>
<evidence type="ECO:0000256" key="3">
    <source>
        <dbReference type="ARBA" id="ARBA00022490"/>
    </source>
</evidence>
<protein>
    <recommendedName>
        <fullName evidence="2">Maspardin</fullName>
    </recommendedName>
</protein>
<keyword evidence="3" id="KW-0963">Cytoplasm</keyword>
<dbReference type="EMBL" id="SNRW01037656">
    <property type="protein sequence ID" value="KAA6353669.1"/>
    <property type="molecule type" value="Genomic_DNA"/>
</dbReference>
<dbReference type="PANTHER" id="PTHR15913:SF0">
    <property type="entry name" value="MASPARDIN"/>
    <property type="match status" value="1"/>
</dbReference>
<dbReference type="AlphaFoldDB" id="A0A5J4T5Q0"/>
<dbReference type="SUPFAM" id="SSF53474">
    <property type="entry name" value="alpha/beta-Hydrolases"/>
    <property type="match status" value="1"/>
</dbReference>
<dbReference type="GO" id="GO:0005737">
    <property type="term" value="C:cytoplasm"/>
    <property type="evidence" value="ECO:0007669"/>
    <property type="project" value="UniProtKB-SubCell"/>
</dbReference>